<dbReference type="EMBL" id="JAHRIM010014447">
    <property type="protein sequence ID" value="MEQ2261679.1"/>
    <property type="molecule type" value="Genomic_DNA"/>
</dbReference>
<dbReference type="Proteomes" id="UP001444071">
    <property type="component" value="Unassembled WGS sequence"/>
</dbReference>
<comment type="caution">
    <text evidence="1">The sequence shown here is derived from an EMBL/GenBank/DDBJ whole genome shotgun (WGS) entry which is preliminary data.</text>
</comment>
<evidence type="ECO:0000313" key="1">
    <source>
        <dbReference type="EMBL" id="MEQ2261679.1"/>
    </source>
</evidence>
<organism evidence="1 2">
    <name type="scientific">Xenotaenia resolanae</name>
    <dbReference type="NCBI Taxonomy" id="208358"/>
    <lineage>
        <taxon>Eukaryota</taxon>
        <taxon>Metazoa</taxon>
        <taxon>Chordata</taxon>
        <taxon>Craniata</taxon>
        <taxon>Vertebrata</taxon>
        <taxon>Euteleostomi</taxon>
        <taxon>Actinopterygii</taxon>
        <taxon>Neopterygii</taxon>
        <taxon>Teleostei</taxon>
        <taxon>Neoteleostei</taxon>
        <taxon>Acanthomorphata</taxon>
        <taxon>Ovalentaria</taxon>
        <taxon>Atherinomorphae</taxon>
        <taxon>Cyprinodontiformes</taxon>
        <taxon>Goodeidae</taxon>
        <taxon>Xenotaenia</taxon>
    </lineage>
</organism>
<keyword evidence="2" id="KW-1185">Reference proteome</keyword>
<sequence>MKKFINHQHAVSCQSSASPNMLFRLLIPQAQLLTWNLPQPAHRNMLFQAQSKPPLLKHPTIIISPKYMCQILKMCPTSRSSFVKVDQMPGSAGSGSAAMHVSDFCF</sequence>
<proteinExistence type="predicted"/>
<gene>
    <name evidence="1" type="ORF">XENORESO_014086</name>
</gene>
<reference evidence="1 2" key="1">
    <citation type="submission" date="2021-06" db="EMBL/GenBank/DDBJ databases">
        <authorList>
            <person name="Palmer J.M."/>
        </authorList>
    </citation>
    <scope>NUCLEOTIDE SEQUENCE [LARGE SCALE GENOMIC DNA]</scope>
    <source>
        <strain evidence="1 2">XR_2019</strain>
        <tissue evidence="1">Muscle</tissue>
    </source>
</reference>
<name>A0ABV0VWP3_9TELE</name>
<accession>A0ABV0VWP3</accession>
<protein>
    <submittedName>
        <fullName evidence="1">Uncharacterized protein</fullName>
    </submittedName>
</protein>
<evidence type="ECO:0000313" key="2">
    <source>
        <dbReference type="Proteomes" id="UP001444071"/>
    </source>
</evidence>